<feature type="domain" description="Glycosyl transferase family 1" evidence="3">
    <location>
        <begin position="293"/>
        <end position="449"/>
    </location>
</feature>
<organism evidence="5 6">
    <name type="scientific">Mumia zhuanghuii</name>
    <dbReference type="NCBI Taxonomy" id="2585211"/>
    <lineage>
        <taxon>Bacteria</taxon>
        <taxon>Bacillati</taxon>
        <taxon>Actinomycetota</taxon>
        <taxon>Actinomycetes</taxon>
        <taxon>Propionibacteriales</taxon>
        <taxon>Nocardioidaceae</taxon>
        <taxon>Mumia</taxon>
    </lineage>
</organism>
<reference evidence="5 6" key="1">
    <citation type="submission" date="2019-09" db="EMBL/GenBank/DDBJ databases">
        <title>Mumia zhuanghuii sp. nov. isolated from the intestinal contents of plateau pika (Ochotona curzoniae) in the Qinghai-Tibet plateau of China.</title>
        <authorList>
            <person name="Tian Z."/>
        </authorList>
    </citation>
    <scope>NUCLEOTIDE SEQUENCE [LARGE SCALE GENOMIC DNA]</scope>
    <source>
        <strain evidence="6">350</strain>
        <strain evidence="5">Z350</strain>
    </source>
</reference>
<dbReference type="GO" id="GO:0016757">
    <property type="term" value="F:glycosyltransferase activity"/>
    <property type="evidence" value="ECO:0007669"/>
    <property type="project" value="InterPro"/>
</dbReference>
<dbReference type="SUPFAM" id="SSF53756">
    <property type="entry name" value="UDP-Glycosyltransferase/glycogen phosphorylase"/>
    <property type="match status" value="1"/>
</dbReference>
<evidence type="ECO:0000256" key="1">
    <source>
        <dbReference type="ARBA" id="ARBA00022679"/>
    </source>
</evidence>
<protein>
    <submittedName>
        <fullName evidence="5">Glycosyltransferase</fullName>
    </submittedName>
</protein>
<evidence type="ECO:0000313" key="6">
    <source>
        <dbReference type="Proteomes" id="UP000307768"/>
    </source>
</evidence>
<dbReference type="PANTHER" id="PTHR12526">
    <property type="entry name" value="GLYCOSYLTRANSFERASE"/>
    <property type="match status" value="1"/>
</dbReference>
<dbReference type="Proteomes" id="UP000307768">
    <property type="component" value="Unassembled WGS sequence"/>
</dbReference>
<dbReference type="EMBL" id="VDFQ02000001">
    <property type="protein sequence ID" value="KAA1424392.1"/>
    <property type="molecule type" value="Genomic_DNA"/>
</dbReference>
<comment type="caution">
    <text evidence="5">The sequence shown here is derived from an EMBL/GenBank/DDBJ whole genome shotgun (WGS) entry which is preliminary data.</text>
</comment>
<feature type="region of interest" description="Disordered" evidence="2">
    <location>
        <begin position="100"/>
        <end position="128"/>
    </location>
</feature>
<sequence>MTSNRMARDGREPVSALPDGTYIALAARVRLNKGGRTGAMLMRARMLSELGGRRSLVATYDDYPDYAEVRRTLFEQGKLHDPADFVNLFEFYRDRAPADLGTGSKRLPRVPGTTTRDEPGPDGAPARRHHVDAAGSIVVTDHLRPDGSVFMRAPLEDGTTPFTLVDHRERVVRTWRHRRSMVRTWLTDLVPTGEVFVVTDSRYTGSLLMRLRSSRFRVLEVVHNPHTTPDYRWDRPVLETFRRVFDHIDRLDGLVLLTDRHRQDVAWRFGPTNNLFTVPNPVIPVESPGLAERDRAEFVVLARLERQKRVGHALRAFAVARRSVPEARLSVYGDGRQREHLEGLARQLDVSDHVTFYGYDPRAREKLRSATALMVTSSHEGFPLGTLEAMSSGCPVLGYDVKYGMREQITDGVTGFLVDEGDFHRLAARMVEMANDPALVEKMGVAARHRADEHSPEQIFPRWVDVLARVHEQAGSRTKLVGSKLVRASLGRSRLPWSSGLPFQATVSLLGKGPRPGPQSVSASLDLIVDETAEVVSTPLKVARRSGALRLSGHVPASALAPVADAAGSARLVVVWQNTSREFHLASGRLAELKR</sequence>
<name>A0A5Q6S1Y3_9ACTN</name>
<gene>
    <name evidence="5" type="ORF">FE697_000170</name>
    <name evidence="4" type="ORF">FE697_021720</name>
</gene>
<dbReference type="PANTHER" id="PTHR12526:SF630">
    <property type="entry name" value="GLYCOSYLTRANSFERASE"/>
    <property type="match status" value="1"/>
</dbReference>
<accession>A0A5Q6S1Y3</accession>
<keyword evidence="1 5" id="KW-0808">Transferase</keyword>
<proteinExistence type="predicted"/>
<dbReference type="OrthoDB" id="570545at2"/>
<dbReference type="InterPro" id="IPR001296">
    <property type="entry name" value="Glyco_trans_1"/>
</dbReference>
<dbReference type="EMBL" id="VDFQ02000008">
    <property type="protein sequence ID" value="KAA1418053.1"/>
    <property type="molecule type" value="Genomic_DNA"/>
</dbReference>
<dbReference type="Pfam" id="PF00534">
    <property type="entry name" value="Glycos_transf_1"/>
    <property type="match status" value="1"/>
</dbReference>
<evidence type="ECO:0000313" key="5">
    <source>
        <dbReference type="EMBL" id="KAA1424392.1"/>
    </source>
</evidence>
<evidence type="ECO:0000259" key="3">
    <source>
        <dbReference type="Pfam" id="PF00534"/>
    </source>
</evidence>
<evidence type="ECO:0000256" key="2">
    <source>
        <dbReference type="SAM" id="MobiDB-lite"/>
    </source>
</evidence>
<dbReference type="AlphaFoldDB" id="A0A5Q6S1Y3"/>
<dbReference type="RefSeq" id="WP_149767164.1">
    <property type="nucleotide sequence ID" value="NZ_VDFQ02000001.1"/>
</dbReference>
<dbReference type="Gene3D" id="3.40.50.2000">
    <property type="entry name" value="Glycogen Phosphorylase B"/>
    <property type="match status" value="3"/>
</dbReference>
<evidence type="ECO:0000313" key="4">
    <source>
        <dbReference type="EMBL" id="KAA1418053.1"/>
    </source>
</evidence>